<dbReference type="InterPro" id="IPR007867">
    <property type="entry name" value="GMC_OxRtase_C"/>
</dbReference>
<dbReference type="Gene3D" id="3.50.50.60">
    <property type="entry name" value="FAD/NAD(P)-binding domain"/>
    <property type="match status" value="2"/>
</dbReference>
<dbReference type="STRING" id="400727.A0A2T7NJ59"/>
<accession>A0A2T7NJ59</accession>
<dbReference type="GO" id="GO:0016614">
    <property type="term" value="F:oxidoreductase activity, acting on CH-OH group of donors"/>
    <property type="evidence" value="ECO:0007669"/>
    <property type="project" value="InterPro"/>
</dbReference>
<evidence type="ECO:0000313" key="8">
    <source>
        <dbReference type="EMBL" id="PVD21203.1"/>
    </source>
</evidence>
<organism evidence="8 9">
    <name type="scientific">Pomacea canaliculata</name>
    <name type="common">Golden apple snail</name>
    <dbReference type="NCBI Taxonomy" id="400727"/>
    <lineage>
        <taxon>Eukaryota</taxon>
        <taxon>Metazoa</taxon>
        <taxon>Spiralia</taxon>
        <taxon>Lophotrochozoa</taxon>
        <taxon>Mollusca</taxon>
        <taxon>Gastropoda</taxon>
        <taxon>Caenogastropoda</taxon>
        <taxon>Architaenioglossa</taxon>
        <taxon>Ampullarioidea</taxon>
        <taxon>Ampullariidae</taxon>
        <taxon>Pomacea</taxon>
    </lineage>
</organism>
<keyword evidence="4 5" id="KW-0274">FAD</keyword>
<dbReference type="SUPFAM" id="SSF54373">
    <property type="entry name" value="FAD-linked reductases, C-terminal domain"/>
    <property type="match status" value="1"/>
</dbReference>
<dbReference type="SUPFAM" id="SSF51905">
    <property type="entry name" value="FAD/NAD(P)-binding domain"/>
    <property type="match status" value="1"/>
</dbReference>
<dbReference type="AlphaFoldDB" id="A0A2T7NJ59"/>
<evidence type="ECO:0000256" key="6">
    <source>
        <dbReference type="SAM" id="MobiDB-lite"/>
    </source>
</evidence>
<dbReference type="PROSITE" id="PS00623">
    <property type="entry name" value="GMC_OXRED_1"/>
    <property type="match status" value="1"/>
</dbReference>
<name>A0A2T7NJ59_POMCA</name>
<protein>
    <recommendedName>
        <fullName evidence="7">Glucose-methanol-choline oxidoreductase N-terminal domain-containing protein</fullName>
    </recommendedName>
</protein>
<evidence type="ECO:0000256" key="5">
    <source>
        <dbReference type="RuleBase" id="RU003968"/>
    </source>
</evidence>
<reference evidence="8 9" key="1">
    <citation type="submission" date="2018-04" db="EMBL/GenBank/DDBJ databases">
        <title>The genome of golden apple snail Pomacea canaliculata provides insight into stress tolerance and invasive adaptation.</title>
        <authorList>
            <person name="Liu C."/>
            <person name="Liu B."/>
            <person name="Ren Y."/>
            <person name="Zhang Y."/>
            <person name="Wang H."/>
            <person name="Li S."/>
            <person name="Jiang F."/>
            <person name="Yin L."/>
            <person name="Zhang G."/>
            <person name="Qian W."/>
            <person name="Fan W."/>
        </authorList>
    </citation>
    <scope>NUCLEOTIDE SEQUENCE [LARGE SCALE GENOMIC DNA]</scope>
    <source>
        <strain evidence="8">SZHN2017</strain>
        <tissue evidence="8">Muscle</tissue>
    </source>
</reference>
<dbReference type="Proteomes" id="UP000245119">
    <property type="component" value="Linkage Group LG12"/>
</dbReference>
<dbReference type="InterPro" id="IPR023198">
    <property type="entry name" value="PGP-like_dom2"/>
</dbReference>
<dbReference type="Pfam" id="PF00702">
    <property type="entry name" value="Hydrolase"/>
    <property type="match status" value="2"/>
</dbReference>
<feature type="region of interest" description="Disordered" evidence="6">
    <location>
        <begin position="655"/>
        <end position="677"/>
    </location>
</feature>
<evidence type="ECO:0000313" key="9">
    <source>
        <dbReference type="Proteomes" id="UP000245119"/>
    </source>
</evidence>
<dbReference type="Pfam" id="PF05199">
    <property type="entry name" value="GMC_oxred_C"/>
    <property type="match status" value="1"/>
</dbReference>
<feature type="domain" description="Glucose-methanol-choline oxidoreductase N-terminal" evidence="7">
    <location>
        <begin position="788"/>
        <end position="811"/>
    </location>
</feature>
<dbReference type="InterPro" id="IPR036412">
    <property type="entry name" value="HAD-like_sf"/>
</dbReference>
<dbReference type="SUPFAM" id="SSF56784">
    <property type="entry name" value="HAD-like"/>
    <property type="match status" value="2"/>
</dbReference>
<comment type="caution">
    <text evidence="8">The sequence shown here is derived from an EMBL/GenBank/DDBJ whole genome shotgun (WGS) entry which is preliminary data.</text>
</comment>
<dbReference type="SFLD" id="SFLDG01129">
    <property type="entry name" value="C1.5:_HAD__Beta-PGM__Phosphata"/>
    <property type="match status" value="2"/>
</dbReference>
<dbReference type="EMBL" id="PZQS01000012">
    <property type="protein sequence ID" value="PVD21203.1"/>
    <property type="molecule type" value="Genomic_DNA"/>
</dbReference>
<dbReference type="PANTHER" id="PTHR11552:SF147">
    <property type="entry name" value="CHOLINE DEHYDROGENASE, MITOCHONDRIAL"/>
    <property type="match status" value="1"/>
</dbReference>
<dbReference type="InterPro" id="IPR023214">
    <property type="entry name" value="HAD_sf"/>
</dbReference>
<comment type="similarity">
    <text evidence="2 5">Belongs to the GMC oxidoreductase family.</text>
</comment>
<proteinExistence type="inferred from homology"/>
<dbReference type="PANTHER" id="PTHR11552">
    <property type="entry name" value="GLUCOSE-METHANOL-CHOLINE GMC OXIDOREDUCTASE"/>
    <property type="match status" value="1"/>
</dbReference>
<dbReference type="SFLD" id="SFLDS00003">
    <property type="entry name" value="Haloacid_Dehalogenase"/>
    <property type="match status" value="2"/>
</dbReference>
<dbReference type="GO" id="GO:0050660">
    <property type="term" value="F:flavin adenine dinucleotide binding"/>
    <property type="evidence" value="ECO:0007669"/>
    <property type="project" value="InterPro"/>
</dbReference>
<evidence type="ECO:0000256" key="3">
    <source>
        <dbReference type="ARBA" id="ARBA00022630"/>
    </source>
</evidence>
<comment type="cofactor">
    <cofactor evidence="1">
        <name>FAD</name>
        <dbReference type="ChEBI" id="CHEBI:57692"/>
    </cofactor>
</comment>
<dbReference type="Gene3D" id="3.40.50.1000">
    <property type="entry name" value="HAD superfamily/HAD-like"/>
    <property type="match status" value="2"/>
</dbReference>
<dbReference type="Gene3D" id="1.10.150.240">
    <property type="entry name" value="Putative phosphatase, domain 2"/>
    <property type="match status" value="1"/>
</dbReference>
<evidence type="ECO:0000256" key="1">
    <source>
        <dbReference type="ARBA" id="ARBA00001974"/>
    </source>
</evidence>
<evidence type="ECO:0000259" key="7">
    <source>
        <dbReference type="PROSITE" id="PS00623"/>
    </source>
</evidence>
<dbReference type="Pfam" id="PF00732">
    <property type="entry name" value="GMC_oxred_N"/>
    <property type="match status" value="1"/>
</dbReference>
<dbReference type="InterPro" id="IPR000172">
    <property type="entry name" value="GMC_OxRdtase_N"/>
</dbReference>
<keyword evidence="9" id="KW-1185">Reference proteome</keyword>
<dbReference type="Gene3D" id="3.30.560.10">
    <property type="entry name" value="Glucose Oxidase, domain 3"/>
    <property type="match status" value="2"/>
</dbReference>
<dbReference type="InterPro" id="IPR012132">
    <property type="entry name" value="GMC_OxRdtase"/>
</dbReference>
<evidence type="ECO:0000256" key="2">
    <source>
        <dbReference type="ARBA" id="ARBA00010790"/>
    </source>
</evidence>
<sequence>MKVESKRELCPGFGCDRDRQSGFIPERRINFIQTLWGRSQSEVVLSFYKCRRVDTATESDRCSSLVGGLKTASFFLRHHARSDMRYILAYGFFETAPCNKLLNVTFSTTPICNNQRIYETIRSSGLQRGKKKKASLVIFDKDGTLICFHTMWAPWAQNLISKQRKLDISQQLSDTLGFCAKSQRVFPGLLAEATAPMVKKELIQTLVKQGIEKEKATQIIEKHWLEGDVGSPETVKSVGDLKILFQILKENGVKIAICTADNRRGTLNTLRNLDLTKYIDMIVCGDDPDTEPKPSPYNALKICRELGVSPDQAAMVGDTKADVGMGHAAKLGWTVGVLTGVCATNDLLPEAGHIISGVNDLLPLILPEDMRNYYAYSTDERILKDRWENATLSSGSSGESGIEESVKMQSTELVIVDLHGTLICLNSKYSKWLAHLSNRVEKITDMKLADKIYAALGACKQTDTIQMGLLASASDERLKLEVFQVLRDAGFPYEEALLVSRQAWHESEDILAKTTPVLVDPDTDKMMHRLKKAGIKIAICTTARRQTSVIDLQKLGLLHYIDMLVCGDDLPKMTEQKSAYVTQLICQELNVRPEKTMVIGDTMADINMGLSGEAGITVGVLTGVGSYKELVQADHIVPRVSSILGLIFKGKNNSPGGEKNGTSDAFSGAGNINNNHQNGASVPKGDALFAQPKKSFSTMPNLKIAKDIATFDYIIVGAGSAGCVLANRLSHHPDQKVLLVEAGPEDNTWKIHMPAALMYNLCDDRYNWYYHTQPEPYMNNRVMYWPRGRVWGGSSSLNAMVYIRGHAFDYDRWEKEGASNWSYADCLPYFRKSQTHELGADEYRGDSGPLHVTRGKSNHPLHHAFIEAGIQAGYPFTDDMNGHQQEGFGWMDMTISEAQWKFPHNMIRIGLEWFFNRTGDGATGSSGEWRLYSKSSRCAASRPPRAFDPYRGIEIAPGSTVTSDKDIEDFLRNMADSAYHPSCTCKMGSPGDPMAVVDPETRVIGLEGLRVVDASIMPSIISGNLNGPTIMLAEKAADIILGKSLPKSDASVWQPKTLDTQR</sequence>
<keyword evidence="3 5" id="KW-0285">Flavoprotein</keyword>
<evidence type="ECO:0000256" key="4">
    <source>
        <dbReference type="ARBA" id="ARBA00022827"/>
    </source>
</evidence>
<gene>
    <name evidence="8" type="ORF">C0Q70_19372</name>
</gene>
<dbReference type="InterPro" id="IPR036188">
    <property type="entry name" value="FAD/NAD-bd_sf"/>
</dbReference>
<dbReference type="OrthoDB" id="269227at2759"/>